<dbReference type="EMBL" id="JBHUHO010000001">
    <property type="protein sequence ID" value="MFD2114163.1"/>
    <property type="molecule type" value="Genomic_DNA"/>
</dbReference>
<dbReference type="Proteomes" id="UP001597362">
    <property type="component" value="Unassembled WGS sequence"/>
</dbReference>
<comment type="caution">
    <text evidence="1">The sequence shown here is derived from an EMBL/GenBank/DDBJ whole genome shotgun (WGS) entry which is preliminary data.</text>
</comment>
<proteinExistence type="predicted"/>
<evidence type="ECO:0000313" key="1">
    <source>
        <dbReference type="EMBL" id="MFD2114163.1"/>
    </source>
</evidence>
<dbReference type="Pfam" id="PF01663">
    <property type="entry name" value="Phosphodiest"/>
    <property type="match status" value="1"/>
</dbReference>
<organism evidence="1 2">
    <name type="scientific">Paenibacillus yanchengensis</name>
    <dbReference type="NCBI Taxonomy" id="2035833"/>
    <lineage>
        <taxon>Bacteria</taxon>
        <taxon>Bacillati</taxon>
        <taxon>Bacillota</taxon>
        <taxon>Bacilli</taxon>
        <taxon>Bacillales</taxon>
        <taxon>Paenibacillaceae</taxon>
        <taxon>Paenibacillus</taxon>
    </lineage>
</organism>
<accession>A0ABW4YFC2</accession>
<name>A0ABW4YFC2_9BACL</name>
<gene>
    <name evidence="1" type="ORF">ACFSJH_00135</name>
</gene>
<protein>
    <submittedName>
        <fullName evidence="1">Alkaline phosphatase family protein</fullName>
    </submittedName>
</protein>
<evidence type="ECO:0000313" key="2">
    <source>
        <dbReference type="Proteomes" id="UP001597362"/>
    </source>
</evidence>
<dbReference type="Gene3D" id="3.40.720.10">
    <property type="entry name" value="Alkaline Phosphatase, subunit A"/>
    <property type="match status" value="1"/>
</dbReference>
<dbReference type="PANTHER" id="PTHR10151:SF120">
    <property type="entry name" value="BIS(5'-ADENOSYL)-TRIPHOSPHATASE"/>
    <property type="match status" value="1"/>
</dbReference>
<dbReference type="InterPro" id="IPR002591">
    <property type="entry name" value="Phosphodiest/P_Trfase"/>
</dbReference>
<dbReference type="PANTHER" id="PTHR10151">
    <property type="entry name" value="ECTONUCLEOTIDE PYROPHOSPHATASE/PHOSPHODIESTERASE"/>
    <property type="match status" value="1"/>
</dbReference>
<keyword evidence="2" id="KW-1185">Reference proteome</keyword>
<dbReference type="RefSeq" id="WP_377769136.1">
    <property type="nucleotide sequence ID" value="NZ_JBHUHO010000001.1"/>
</dbReference>
<reference evidence="2" key="1">
    <citation type="journal article" date="2019" name="Int. J. Syst. Evol. Microbiol.">
        <title>The Global Catalogue of Microorganisms (GCM) 10K type strain sequencing project: providing services to taxonomists for standard genome sequencing and annotation.</title>
        <authorList>
            <consortium name="The Broad Institute Genomics Platform"/>
            <consortium name="The Broad Institute Genome Sequencing Center for Infectious Disease"/>
            <person name="Wu L."/>
            <person name="Ma J."/>
        </authorList>
    </citation>
    <scope>NUCLEOTIDE SEQUENCE [LARGE SCALE GENOMIC DNA]</scope>
    <source>
        <strain evidence="2">GH52</strain>
    </source>
</reference>
<sequence length="264" mass="29691">MGQKVVMVLIDGMRADSLAVSGHPFIEQMKQTGSYTLDGQTVMPSVTLPCHMSLFHSVPPERHGIVENVYTAQVRPIPGLYEQLAAQRKVSGHFHNWSELRDLARPGSVAHNCFISGDWHTFEYSNQELTKQAITYIQEHSPDFVFLYLGKVDMDGHRFGWMSDEYIQSVYDSWELVEQVANILPEEYNLIVTSDHGGHDRGHGMNIPEDMTIPFLLRGKNIATGEISEKVSILDIAPTIVDLMDVPAHGEWEGKSLLPSCKKK</sequence>
<dbReference type="SUPFAM" id="SSF53649">
    <property type="entry name" value="Alkaline phosphatase-like"/>
    <property type="match status" value="1"/>
</dbReference>
<dbReference type="InterPro" id="IPR017850">
    <property type="entry name" value="Alkaline_phosphatase_core_sf"/>
</dbReference>